<dbReference type="AlphaFoldDB" id="A0A0D0D4K1"/>
<protein>
    <recommendedName>
        <fullName evidence="4">Zn(2)-C6 fungal-type domain-containing protein</fullName>
    </recommendedName>
</protein>
<proteinExistence type="predicted"/>
<accession>A0A0D0D4K1</accession>
<evidence type="ECO:0000313" key="3">
    <source>
        <dbReference type="Proteomes" id="UP000054538"/>
    </source>
</evidence>
<organism evidence="2 3">
    <name type="scientific">Paxillus rubicundulus Ve08.2h10</name>
    <dbReference type="NCBI Taxonomy" id="930991"/>
    <lineage>
        <taxon>Eukaryota</taxon>
        <taxon>Fungi</taxon>
        <taxon>Dikarya</taxon>
        <taxon>Basidiomycota</taxon>
        <taxon>Agaricomycotina</taxon>
        <taxon>Agaricomycetes</taxon>
        <taxon>Agaricomycetidae</taxon>
        <taxon>Boletales</taxon>
        <taxon>Paxilineae</taxon>
        <taxon>Paxillaceae</taxon>
        <taxon>Paxillus</taxon>
    </lineage>
</organism>
<reference evidence="2 3" key="1">
    <citation type="submission" date="2014-04" db="EMBL/GenBank/DDBJ databases">
        <authorList>
            <consortium name="DOE Joint Genome Institute"/>
            <person name="Kuo A."/>
            <person name="Kohler A."/>
            <person name="Jargeat P."/>
            <person name="Nagy L.G."/>
            <person name="Floudas D."/>
            <person name="Copeland A."/>
            <person name="Barry K.W."/>
            <person name="Cichocki N."/>
            <person name="Veneault-Fourrey C."/>
            <person name="LaButti K."/>
            <person name="Lindquist E.A."/>
            <person name="Lipzen A."/>
            <person name="Lundell T."/>
            <person name="Morin E."/>
            <person name="Murat C."/>
            <person name="Sun H."/>
            <person name="Tunlid A."/>
            <person name="Henrissat B."/>
            <person name="Grigoriev I.V."/>
            <person name="Hibbett D.S."/>
            <person name="Martin F."/>
            <person name="Nordberg H.P."/>
            <person name="Cantor M.N."/>
            <person name="Hua S.X."/>
        </authorList>
    </citation>
    <scope>NUCLEOTIDE SEQUENCE [LARGE SCALE GENOMIC DNA]</scope>
    <source>
        <strain evidence="2 3">Ve08.2h10</strain>
    </source>
</reference>
<gene>
    <name evidence="2" type="ORF">PAXRUDRAFT_163731</name>
</gene>
<dbReference type="Proteomes" id="UP000054538">
    <property type="component" value="Unassembled WGS sequence"/>
</dbReference>
<dbReference type="EMBL" id="KN826556">
    <property type="protein sequence ID" value="KIK78546.1"/>
    <property type="molecule type" value="Genomic_DNA"/>
</dbReference>
<name>A0A0D0D4K1_9AGAM</name>
<evidence type="ECO:0000313" key="2">
    <source>
        <dbReference type="EMBL" id="KIK78546.1"/>
    </source>
</evidence>
<evidence type="ECO:0000256" key="1">
    <source>
        <dbReference type="SAM" id="MobiDB-lite"/>
    </source>
</evidence>
<dbReference type="InParanoid" id="A0A0D0D4K1"/>
<feature type="region of interest" description="Disordered" evidence="1">
    <location>
        <begin position="124"/>
        <end position="147"/>
    </location>
</feature>
<evidence type="ECO:0008006" key="4">
    <source>
        <dbReference type="Google" id="ProtNLM"/>
    </source>
</evidence>
<keyword evidence="3" id="KW-1185">Reference proteome</keyword>
<dbReference type="HOGENOM" id="CLU_075362_1_0_1"/>
<reference evidence="3" key="2">
    <citation type="submission" date="2015-01" db="EMBL/GenBank/DDBJ databases">
        <title>Evolutionary Origins and Diversification of the Mycorrhizal Mutualists.</title>
        <authorList>
            <consortium name="DOE Joint Genome Institute"/>
            <consortium name="Mycorrhizal Genomics Consortium"/>
            <person name="Kohler A."/>
            <person name="Kuo A."/>
            <person name="Nagy L.G."/>
            <person name="Floudas D."/>
            <person name="Copeland A."/>
            <person name="Barry K.W."/>
            <person name="Cichocki N."/>
            <person name="Veneault-Fourrey C."/>
            <person name="LaButti K."/>
            <person name="Lindquist E.A."/>
            <person name="Lipzen A."/>
            <person name="Lundell T."/>
            <person name="Morin E."/>
            <person name="Murat C."/>
            <person name="Riley R."/>
            <person name="Ohm R."/>
            <person name="Sun H."/>
            <person name="Tunlid A."/>
            <person name="Henrissat B."/>
            <person name="Grigoriev I.V."/>
            <person name="Hibbett D.S."/>
            <person name="Martin F."/>
        </authorList>
    </citation>
    <scope>NUCLEOTIDE SEQUENCE [LARGE SCALE GENOMIC DNA]</scope>
    <source>
        <strain evidence="3">Ve08.2h10</strain>
    </source>
</reference>
<sequence length="322" mass="34292">MTPSPLTTLLTKSVPPTLKKPAEQVAFEAATARLHALMLTILGDANNLVEEWDMWSDKWNVAMGAMGEANTGAIAKGLILQLEAAIIPSIQEADDALRRIVIDAIGQREAANHLEVEAQAWAGSPMAEDPAPTEPAHHTPAASKSSWAMTRSKMEVALPRGKGKKCLHQDLGGEEVAAFPPQGMVIHQDPCIKCVGSTVPCHGLPGHTCKKCAGLKVKCVHSQGRVAGDQTGTVPRPVRAAAPVAGPSMRPREEAVIVVQAGKGKAVSTQAKGVMVNEGDFEEIMWRLLVCKSKVRDTQAQNAELEGEVLGLKAYINCLCQK</sequence>